<name>T2GGJ6_DROME</name>
<organism evidence="1">
    <name type="scientific">Drosophila melanogaster</name>
    <name type="common">Fruit fly</name>
    <dbReference type="NCBI Taxonomy" id="7227"/>
    <lineage>
        <taxon>Eukaryota</taxon>
        <taxon>Metazoa</taxon>
        <taxon>Ecdysozoa</taxon>
        <taxon>Arthropoda</taxon>
        <taxon>Hexapoda</taxon>
        <taxon>Insecta</taxon>
        <taxon>Pterygota</taxon>
        <taxon>Neoptera</taxon>
        <taxon>Endopterygota</taxon>
        <taxon>Diptera</taxon>
        <taxon>Brachycera</taxon>
        <taxon>Muscomorpha</taxon>
        <taxon>Ephydroidea</taxon>
        <taxon>Drosophilidae</taxon>
        <taxon>Drosophila</taxon>
        <taxon>Sophophora</taxon>
    </lineage>
</organism>
<dbReference type="AlphaFoldDB" id="T2GGJ6"/>
<protein>
    <submittedName>
        <fullName evidence="1">MIP37179p1</fullName>
    </submittedName>
</protein>
<sequence length="38" mass="4215">MISQADHDGVPLSVAIAIAIFGLSDNQHIMRMTVNWDF</sequence>
<reference evidence="1" key="1">
    <citation type="submission" date="2013-09" db="EMBL/GenBank/DDBJ databases">
        <authorList>
            <person name="Carlson J."/>
            <person name="Booth B."/>
            <person name="Frise E."/>
            <person name="Sandler J."/>
            <person name="Wan K."/>
            <person name="Yu C."/>
            <person name="Celniker S."/>
        </authorList>
    </citation>
    <scope>NUCLEOTIDE SEQUENCE</scope>
</reference>
<evidence type="ECO:0000313" key="1">
    <source>
        <dbReference type="EMBL" id="AGW24081.1"/>
    </source>
</evidence>
<proteinExistence type="evidence at transcript level"/>
<accession>T2GGJ6</accession>
<dbReference type="EMBL" id="BT150299">
    <property type="protein sequence ID" value="AGW24081.1"/>
    <property type="molecule type" value="mRNA"/>
</dbReference>